<dbReference type="EMBL" id="JRVC01000012">
    <property type="protein sequence ID" value="KHS45620.1"/>
    <property type="molecule type" value="Genomic_DNA"/>
</dbReference>
<dbReference type="Pfam" id="PF07811">
    <property type="entry name" value="TadE"/>
    <property type="match status" value="1"/>
</dbReference>
<gene>
    <name evidence="4" type="ORF">NJ75_02639</name>
</gene>
<protein>
    <submittedName>
        <fullName evidence="4">TadE-like protein</fullName>
    </submittedName>
</protein>
<feature type="domain" description="TadE-like" evidence="3">
    <location>
        <begin position="13"/>
        <end position="55"/>
    </location>
</feature>
<sequence>MKNLRTLRGEDAGVTTIEFAIVVPAFLLALVGCLDLGQMVYAKGVLDGAVEKAARDSTLETGDTSVADAKVVSAMRPIVPGAQVTSTRKSYYDFARTNKGEPLDDKNGDGSCSPGEGYTDENGNGSWDEDLGRWGNGGANDVIVYTVRVQYDPVFAVPLLPLDWSRREISATAVKRNQPFALQDGSYGSTPRVC</sequence>
<keyword evidence="2" id="KW-0812">Transmembrane</keyword>
<dbReference type="Proteomes" id="UP000031338">
    <property type="component" value="Unassembled WGS sequence"/>
</dbReference>
<dbReference type="PROSITE" id="PS51257">
    <property type="entry name" value="PROKAR_LIPOPROTEIN"/>
    <property type="match status" value="1"/>
</dbReference>
<proteinExistence type="predicted"/>
<name>A0A0B8ZR43_9SPHN</name>
<evidence type="ECO:0000259" key="3">
    <source>
        <dbReference type="Pfam" id="PF07811"/>
    </source>
</evidence>
<dbReference type="RefSeq" id="WP_039335177.1">
    <property type="nucleotide sequence ID" value="NZ_JRVC01000012.1"/>
</dbReference>
<evidence type="ECO:0000313" key="4">
    <source>
        <dbReference type="EMBL" id="KHS45620.1"/>
    </source>
</evidence>
<dbReference type="STRING" id="48936.NJ75_02639"/>
<dbReference type="InterPro" id="IPR012495">
    <property type="entry name" value="TadE-like_dom"/>
</dbReference>
<feature type="transmembrane region" description="Helical" evidence="2">
    <location>
        <begin position="12"/>
        <end position="34"/>
    </location>
</feature>
<feature type="region of interest" description="Disordered" evidence="1">
    <location>
        <begin position="96"/>
        <end position="132"/>
    </location>
</feature>
<evidence type="ECO:0000256" key="2">
    <source>
        <dbReference type="SAM" id="Phobius"/>
    </source>
</evidence>
<accession>A0A0B8ZR43</accession>
<keyword evidence="2" id="KW-1133">Transmembrane helix</keyword>
<keyword evidence="2" id="KW-0472">Membrane</keyword>
<dbReference type="PATRIC" id="fig|48936.3.peg.2647"/>
<feature type="compositionally biased region" description="Basic and acidic residues" evidence="1">
    <location>
        <begin position="96"/>
        <end position="108"/>
    </location>
</feature>
<organism evidence="4 5">
    <name type="scientific">Novosphingobium subterraneum</name>
    <dbReference type="NCBI Taxonomy" id="48936"/>
    <lineage>
        <taxon>Bacteria</taxon>
        <taxon>Pseudomonadati</taxon>
        <taxon>Pseudomonadota</taxon>
        <taxon>Alphaproteobacteria</taxon>
        <taxon>Sphingomonadales</taxon>
        <taxon>Sphingomonadaceae</taxon>
        <taxon>Novosphingobium</taxon>
    </lineage>
</organism>
<evidence type="ECO:0000313" key="5">
    <source>
        <dbReference type="Proteomes" id="UP000031338"/>
    </source>
</evidence>
<evidence type="ECO:0000256" key="1">
    <source>
        <dbReference type="SAM" id="MobiDB-lite"/>
    </source>
</evidence>
<keyword evidence="5" id="KW-1185">Reference proteome</keyword>
<dbReference type="AlphaFoldDB" id="A0A0B8ZR43"/>
<reference evidence="4 5" key="1">
    <citation type="submission" date="2014-10" db="EMBL/GenBank/DDBJ databases">
        <title>Draft genome sequence of Novosphingobium subterraneum DSM 12447.</title>
        <authorList>
            <person name="Gan H.M."/>
            <person name="Gan H.Y."/>
            <person name="Savka M.A."/>
        </authorList>
    </citation>
    <scope>NUCLEOTIDE SEQUENCE [LARGE SCALE GENOMIC DNA]</scope>
    <source>
        <strain evidence="4 5">DSM 12447</strain>
    </source>
</reference>
<comment type="caution">
    <text evidence="4">The sequence shown here is derived from an EMBL/GenBank/DDBJ whole genome shotgun (WGS) entry which is preliminary data.</text>
</comment>